<keyword evidence="2" id="KW-0812">Transmembrane</keyword>
<gene>
    <name evidence="3" type="ORF">H9800_08375</name>
</gene>
<feature type="region of interest" description="Disordered" evidence="1">
    <location>
        <begin position="1"/>
        <end position="56"/>
    </location>
</feature>
<feature type="transmembrane region" description="Helical" evidence="2">
    <location>
        <begin position="67"/>
        <end position="86"/>
    </location>
</feature>
<reference evidence="3" key="1">
    <citation type="journal article" date="2021" name="PeerJ">
        <title>Extensive microbial diversity within the chicken gut microbiome revealed by metagenomics and culture.</title>
        <authorList>
            <person name="Gilroy R."/>
            <person name="Ravi A."/>
            <person name="Getino M."/>
            <person name="Pursley I."/>
            <person name="Horton D.L."/>
            <person name="Alikhan N.F."/>
            <person name="Baker D."/>
            <person name="Gharbi K."/>
            <person name="Hall N."/>
            <person name="Watson M."/>
            <person name="Adriaenssens E.M."/>
            <person name="Foster-Nyarko E."/>
            <person name="Jarju S."/>
            <person name="Secka A."/>
            <person name="Antonio M."/>
            <person name="Oren A."/>
            <person name="Chaudhuri R.R."/>
            <person name="La Ragione R."/>
            <person name="Hildebrand F."/>
            <person name="Pallen M.J."/>
        </authorList>
    </citation>
    <scope>NUCLEOTIDE SEQUENCE</scope>
    <source>
        <strain evidence="3">ChiHjej8B7-3636</strain>
    </source>
</reference>
<comment type="caution">
    <text evidence="3">The sequence shown here is derived from an EMBL/GenBank/DDBJ whole genome shotgun (WGS) entry which is preliminary data.</text>
</comment>
<proteinExistence type="predicted"/>
<sequence>MDDIEALVRAARPASGHRDRAPSARSERELDALTSPAQVERISSAHGSPGFVEKRRGADRRSIRTRLIVLASVIVVAAAAGLAALLDGALQEPPPVAQSAEPDPATVLSIAADKLDESGGQSESGIAMPEATDSRALVEWLMSGAVTRSNQATWLRDLSENGLATHAERGADETWLVDIADVTLVIREATGEVSAVIDAQGRTHIVPPTT</sequence>
<protein>
    <submittedName>
        <fullName evidence="3">Uncharacterized protein</fullName>
    </submittedName>
</protein>
<reference evidence="3" key="2">
    <citation type="submission" date="2021-04" db="EMBL/GenBank/DDBJ databases">
        <authorList>
            <person name="Gilroy R."/>
        </authorList>
    </citation>
    <scope>NUCLEOTIDE SEQUENCE</scope>
    <source>
        <strain evidence="3">ChiHjej8B7-3636</strain>
    </source>
</reference>
<keyword evidence="2" id="KW-0472">Membrane</keyword>
<evidence type="ECO:0000313" key="4">
    <source>
        <dbReference type="Proteomes" id="UP000824220"/>
    </source>
</evidence>
<keyword evidence="2" id="KW-1133">Transmembrane helix</keyword>
<feature type="compositionally biased region" description="Basic and acidic residues" evidence="1">
    <location>
        <begin position="16"/>
        <end position="31"/>
    </location>
</feature>
<evidence type="ECO:0000256" key="1">
    <source>
        <dbReference type="SAM" id="MobiDB-lite"/>
    </source>
</evidence>
<accession>A0A9D2KHD6</accession>
<dbReference type="Proteomes" id="UP000824220">
    <property type="component" value="Unassembled WGS sequence"/>
</dbReference>
<dbReference type="EMBL" id="DXAM01000119">
    <property type="protein sequence ID" value="HJA04860.1"/>
    <property type="molecule type" value="Genomic_DNA"/>
</dbReference>
<dbReference type="AlphaFoldDB" id="A0A9D2KHD6"/>
<evidence type="ECO:0000313" key="3">
    <source>
        <dbReference type="EMBL" id="HJA04860.1"/>
    </source>
</evidence>
<evidence type="ECO:0000256" key="2">
    <source>
        <dbReference type="SAM" id="Phobius"/>
    </source>
</evidence>
<name>A0A9D2KHD6_9MICO</name>
<organism evidence="3 4">
    <name type="scientific">Candidatus Microbacterium stercoravium</name>
    <dbReference type="NCBI Taxonomy" id="2838697"/>
    <lineage>
        <taxon>Bacteria</taxon>
        <taxon>Bacillati</taxon>
        <taxon>Actinomycetota</taxon>
        <taxon>Actinomycetes</taxon>
        <taxon>Micrococcales</taxon>
        <taxon>Microbacteriaceae</taxon>
        <taxon>Microbacterium</taxon>
    </lineage>
</organism>